<comment type="subcellular location">
    <subcellularLocation>
        <location evidence="1">Periplasm</location>
    </subcellularLocation>
</comment>
<dbReference type="Gene3D" id="3.40.30.10">
    <property type="entry name" value="Glutaredoxin"/>
    <property type="match status" value="1"/>
</dbReference>
<organism evidence="9 10">
    <name type="scientific">Candidatus Cyrtobacter comes</name>
    <dbReference type="NCBI Taxonomy" id="675776"/>
    <lineage>
        <taxon>Bacteria</taxon>
        <taxon>Pseudomonadati</taxon>
        <taxon>Pseudomonadota</taxon>
        <taxon>Alphaproteobacteria</taxon>
        <taxon>Rickettsiales</taxon>
        <taxon>Candidatus Midichloriaceae</taxon>
        <taxon>Candidatus Cyrtobacter</taxon>
    </lineage>
</organism>
<evidence type="ECO:0000256" key="1">
    <source>
        <dbReference type="ARBA" id="ARBA00004418"/>
    </source>
</evidence>
<dbReference type="EMBL" id="JARGYT010000030">
    <property type="protein sequence ID" value="MDZ5762246.1"/>
    <property type="molecule type" value="Genomic_DNA"/>
</dbReference>
<dbReference type="Gene3D" id="1.10.40.80">
    <property type="match status" value="1"/>
</dbReference>
<evidence type="ECO:0000313" key="9">
    <source>
        <dbReference type="EMBL" id="MDZ5762246.1"/>
    </source>
</evidence>
<dbReference type="SUPFAM" id="SSF52833">
    <property type="entry name" value="Thioredoxin-like"/>
    <property type="match status" value="1"/>
</dbReference>
<keyword evidence="10" id="KW-1185">Reference proteome</keyword>
<feature type="domain" description="Thioredoxin-like fold" evidence="8">
    <location>
        <begin position="30"/>
        <end position="194"/>
    </location>
</feature>
<evidence type="ECO:0000256" key="4">
    <source>
        <dbReference type="ARBA" id="ARBA00022764"/>
    </source>
</evidence>
<dbReference type="Proteomes" id="UP001293791">
    <property type="component" value="Unassembled WGS sequence"/>
</dbReference>
<evidence type="ECO:0000256" key="6">
    <source>
        <dbReference type="ARBA" id="ARBA00023157"/>
    </source>
</evidence>
<keyword evidence="3" id="KW-0732">Signal</keyword>
<dbReference type="PANTHER" id="PTHR13887:SF14">
    <property type="entry name" value="DISULFIDE BOND FORMATION PROTEIN D"/>
    <property type="match status" value="1"/>
</dbReference>
<protein>
    <submittedName>
        <fullName evidence="9">DsbA family protein</fullName>
    </submittedName>
</protein>
<evidence type="ECO:0000259" key="8">
    <source>
        <dbReference type="Pfam" id="PF13462"/>
    </source>
</evidence>
<keyword evidence="6" id="KW-1015">Disulfide bond</keyword>
<evidence type="ECO:0000313" key="10">
    <source>
        <dbReference type="Proteomes" id="UP001293791"/>
    </source>
</evidence>
<reference evidence="9 10" key="1">
    <citation type="submission" date="2023-02" db="EMBL/GenBank/DDBJ databases">
        <title>Host association and intracellularity evolved multiple times independently in the Rickettsiales.</title>
        <authorList>
            <person name="Castelli M."/>
            <person name="Nardi T."/>
            <person name="Gammuto L."/>
            <person name="Bellinzona G."/>
            <person name="Sabaneyeva E."/>
            <person name="Potekhin A."/>
            <person name="Serra V."/>
            <person name="Petroni G."/>
            <person name="Sassera D."/>
        </authorList>
    </citation>
    <scope>NUCLEOTIDE SEQUENCE [LARGE SCALE GENOMIC DNA]</scope>
    <source>
        <strain evidence="9 10">BOD18</strain>
    </source>
</reference>
<dbReference type="InterPro" id="IPR012336">
    <property type="entry name" value="Thioredoxin-like_fold"/>
</dbReference>
<comment type="similarity">
    <text evidence="2">Belongs to the thioredoxin family. DsbA subfamily.</text>
</comment>
<keyword evidence="4" id="KW-0574">Periplasm</keyword>
<proteinExistence type="inferred from homology"/>
<evidence type="ECO:0000256" key="7">
    <source>
        <dbReference type="ARBA" id="ARBA00023284"/>
    </source>
</evidence>
<gene>
    <name evidence="9" type="ORF">Cyrtocomes_00621</name>
</gene>
<comment type="caution">
    <text evidence="9">The sequence shown here is derived from an EMBL/GenBank/DDBJ whole genome shotgun (WGS) entry which is preliminary data.</text>
</comment>
<dbReference type="PANTHER" id="PTHR13887">
    <property type="entry name" value="GLUTATHIONE S-TRANSFERASE KAPPA"/>
    <property type="match status" value="1"/>
</dbReference>
<sequence>MQMRLMRGFLIFLYILLPNIGNAAVMDISEDDFCLGSKDAKVVIIEYFSLTCPHCAEIHSGQDSIFERIKERYIDKGTVLYVSRQFPTNLPSLKAAMLTYCRRDKYFDFVKALLTSQSIWAFFSDYEKRILNIAKLSGINEDDLLNCMKNEEVERNIIDEMYKTSNELKIDRTPVMFINGLEVSNIFDFKEIELKIKQSIMDLKLEDGK</sequence>
<dbReference type="Pfam" id="PF13462">
    <property type="entry name" value="Thioredoxin_4"/>
    <property type="match status" value="1"/>
</dbReference>
<evidence type="ECO:0000256" key="2">
    <source>
        <dbReference type="ARBA" id="ARBA00005791"/>
    </source>
</evidence>
<dbReference type="InterPro" id="IPR036249">
    <property type="entry name" value="Thioredoxin-like_sf"/>
</dbReference>
<keyword evidence="7" id="KW-0676">Redox-active center</keyword>
<accession>A0ABU5L800</accession>
<name>A0ABU5L800_9RICK</name>
<keyword evidence="5" id="KW-0560">Oxidoreductase</keyword>
<evidence type="ECO:0000256" key="3">
    <source>
        <dbReference type="ARBA" id="ARBA00022729"/>
    </source>
</evidence>
<evidence type="ECO:0000256" key="5">
    <source>
        <dbReference type="ARBA" id="ARBA00023002"/>
    </source>
</evidence>